<dbReference type="GO" id="GO:0016020">
    <property type="term" value="C:membrane"/>
    <property type="evidence" value="ECO:0007669"/>
    <property type="project" value="TreeGrafter"/>
</dbReference>
<dbReference type="AlphaFoldDB" id="G7E621"/>
<dbReference type="OrthoDB" id="2419400at2759"/>
<proteinExistence type="predicted"/>
<keyword evidence="4" id="KW-1185">Reference proteome</keyword>
<dbReference type="EMBL" id="BABT02000150">
    <property type="protein sequence ID" value="GAA98281.1"/>
    <property type="molecule type" value="Genomic_DNA"/>
</dbReference>
<name>G7E621_MIXOS</name>
<dbReference type="HOGENOM" id="CLU_000998_1_0_1"/>
<evidence type="ECO:0000313" key="3">
    <source>
        <dbReference type="EMBL" id="GAA98281.1"/>
    </source>
</evidence>
<comment type="caution">
    <text evidence="3">The sequence shown here is derived from an EMBL/GenBank/DDBJ whole genome shotgun (WGS) entry which is preliminary data.</text>
</comment>
<evidence type="ECO:0000259" key="2">
    <source>
        <dbReference type="Pfam" id="PF19050"/>
    </source>
</evidence>
<reference evidence="3 4" key="1">
    <citation type="journal article" date="2011" name="J. Gen. Appl. Microbiol.">
        <title>Draft genome sequencing of the enigmatic basidiomycete Mixia osmundae.</title>
        <authorList>
            <person name="Nishida H."/>
            <person name="Nagatsuka Y."/>
            <person name="Sugiyama J."/>
        </authorList>
    </citation>
    <scope>NUCLEOTIDE SEQUENCE [LARGE SCALE GENOMIC DNA]</scope>
    <source>
        <strain evidence="4">CBS 9802 / IAM 14324 / JCM 22182 / KY 12970</strain>
    </source>
</reference>
<dbReference type="InterPro" id="IPR038607">
    <property type="entry name" value="PhoD-like_sf"/>
</dbReference>
<dbReference type="InterPro" id="IPR018946">
    <property type="entry name" value="PhoD-like_MPP"/>
</dbReference>
<gene>
    <name evidence="3" type="primary">Mo04964</name>
    <name evidence="3" type="ORF">E5Q_04964</name>
</gene>
<dbReference type="Proteomes" id="UP000009131">
    <property type="component" value="Unassembled WGS sequence"/>
</dbReference>
<dbReference type="eggNOG" id="ENOG502QPI0">
    <property type="taxonomic scope" value="Eukaryota"/>
</dbReference>
<dbReference type="InParanoid" id="G7E621"/>
<evidence type="ECO:0000256" key="1">
    <source>
        <dbReference type="SAM" id="MobiDB-lite"/>
    </source>
</evidence>
<dbReference type="InterPro" id="IPR043904">
    <property type="entry name" value="PhoD_2-like"/>
</dbReference>
<evidence type="ECO:0000313" key="4">
    <source>
        <dbReference type="Proteomes" id="UP000009131"/>
    </source>
</evidence>
<organism evidence="3 4">
    <name type="scientific">Mixia osmundae (strain CBS 9802 / IAM 14324 / JCM 22182 / KY 12970)</name>
    <dbReference type="NCBI Taxonomy" id="764103"/>
    <lineage>
        <taxon>Eukaryota</taxon>
        <taxon>Fungi</taxon>
        <taxon>Dikarya</taxon>
        <taxon>Basidiomycota</taxon>
        <taxon>Pucciniomycotina</taxon>
        <taxon>Mixiomycetes</taxon>
        <taxon>Mixiales</taxon>
        <taxon>Mixiaceae</taxon>
        <taxon>Mixia</taxon>
    </lineage>
</organism>
<feature type="region of interest" description="Disordered" evidence="1">
    <location>
        <begin position="157"/>
        <end position="251"/>
    </location>
</feature>
<dbReference type="Pfam" id="PF19050">
    <property type="entry name" value="PhoD_2"/>
    <property type="match status" value="2"/>
</dbReference>
<reference evidence="3 4" key="2">
    <citation type="journal article" date="2012" name="Open Biol.">
        <title>Characteristics of nucleosomes and linker DNA regions on the genome of the basidiomycete Mixia osmundae revealed by mono- and dinucleosome mapping.</title>
        <authorList>
            <person name="Nishida H."/>
            <person name="Kondo S."/>
            <person name="Matsumoto T."/>
            <person name="Suzuki Y."/>
            <person name="Yoshikawa H."/>
            <person name="Taylor T.D."/>
            <person name="Sugiyama J."/>
        </authorList>
    </citation>
    <scope>NUCLEOTIDE SEQUENCE [LARGE SCALE GENOMIC DNA]</scope>
    <source>
        <strain evidence="4">CBS 9802 / IAM 14324 / JCM 22182 / KY 12970</strain>
    </source>
</reference>
<accession>G7E621</accession>
<dbReference type="PANTHER" id="PTHR46689">
    <property type="entry name" value="MEMBRANE PROTEIN, PUTATIVE-RELATED"/>
    <property type="match status" value="1"/>
</dbReference>
<dbReference type="Gene3D" id="3.60.21.70">
    <property type="entry name" value="PhoD-like phosphatase"/>
    <property type="match status" value="1"/>
</dbReference>
<sequence length="860" mass="96112">MTLSPCRAVCHEGLPAHQIFNEIFQTSEEPFSFLVIVNDKGHETAHFPLGDAISKCCLAEFLIEAQFGAMEHDFVFDSKRVKLICRQDSHPTCAGLFFTPIFETENVLSDGSYTGLTSKTLACGCNTLVDAKSADIVLIDANGANMDDVGFRTRRRADKEQRKYGVHGQDETQPMEEDAYSDEQAKAKYEPPLGQETLNEVPYHVPGGESKDDHSHVDGQAPLPIKTGQGDTTSAPGLSKDASEEERRRSARGLMEPHLQVMCGPMLRYATVTDAKVWIGFAMIVTADTGSDYSHEPTLTMSHKGLKASSQQTDGMVNGADATRPQPNGTVNGDGAHGGMLKHVLGEKIYTHLAQSGNMSFWRFKLEIPLQDEEMDVKYSINGGKSLDFFVPGKEQNFRWIAHSCNGFSAGVDPKNFNGPYPLWEDILRGHAVKPFHLLVGGGDQIYNDKLVNEAELQPWLKNADGKKKMAMECTPEIRGAIDRFAFNWYCEWFRGGAFGRAIGRIPMSNQLDDHDLIDGFGSYDDDLMQSPIFNTIGSRNYFWYLLFQNFLVPDHDDKQLGVGKLTGHVDPSILLGSKNYYIPYPSHSFLLYLGPDVALLSLDCRAERRKDRICTAETYAMVFDQLRKLPNSVSQVVILLGVPILYPRMVFAEKFLASKFNPLVALSRAKMLGLASFTNKFNADAELLDDLSDHYCATPHKPERNWLIGELTKIARERKLRITFLSGDVHCAAVGRTYDIQKPKPEEDPKYILNVITSAIVNTPPPDKMLLFMSKLGSKTHKTLHKEGIDEDMVPLFKKDVAGRSRGNALLYGRRNYSIQTYLHETRELEFSFQIERDMGPSSTGETVRYPIKAPAVGW</sequence>
<dbReference type="PANTHER" id="PTHR46689:SF1">
    <property type="entry name" value="PHOD-LIKE PHOSPHATASE DOMAIN-CONTAINING PROTEIN"/>
    <property type="match status" value="1"/>
</dbReference>
<dbReference type="STRING" id="764103.G7E621"/>
<protein>
    <recommendedName>
        <fullName evidence="2">PhoD-like phosphatase domain-containing protein</fullName>
    </recommendedName>
</protein>
<feature type="domain" description="PhoD-like phosphatase" evidence="2">
    <location>
        <begin position="383"/>
        <end position="657"/>
    </location>
</feature>
<dbReference type="CDD" id="cd07389">
    <property type="entry name" value="MPP_PhoD"/>
    <property type="match status" value="1"/>
</dbReference>
<feature type="domain" description="PhoD-like phosphatase" evidence="2">
    <location>
        <begin position="676"/>
        <end position="824"/>
    </location>
</feature>